<dbReference type="SMART" id="SM00086">
    <property type="entry name" value="PAC"/>
    <property type="match status" value="2"/>
</dbReference>
<dbReference type="InterPro" id="IPR036890">
    <property type="entry name" value="HATPase_C_sf"/>
</dbReference>
<dbReference type="Gene3D" id="1.10.287.130">
    <property type="match status" value="1"/>
</dbReference>
<dbReference type="InterPro" id="IPR036097">
    <property type="entry name" value="HisK_dim/P_sf"/>
</dbReference>
<dbReference type="CDD" id="cd00130">
    <property type="entry name" value="PAS"/>
    <property type="match status" value="2"/>
</dbReference>
<dbReference type="PANTHER" id="PTHR43304:SF1">
    <property type="entry name" value="PAC DOMAIN-CONTAINING PROTEIN"/>
    <property type="match status" value="1"/>
</dbReference>
<organism evidence="9 10">
    <name type="scientific">Halarcobacter ebronensis</name>
    <dbReference type="NCBI Taxonomy" id="1462615"/>
    <lineage>
        <taxon>Bacteria</taxon>
        <taxon>Pseudomonadati</taxon>
        <taxon>Campylobacterota</taxon>
        <taxon>Epsilonproteobacteria</taxon>
        <taxon>Campylobacterales</taxon>
        <taxon>Arcobacteraceae</taxon>
        <taxon>Halarcobacter</taxon>
    </lineage>
</organism>
<dbReference type="EMBL" id="PDKJ01000008">
    <property type="protein sequence ID" value="RXJ67631.1"/>
    <property type="molecule type" value="Genomic_DNA"/>
</dbReference>
<proteinExistence type="predicted"/>
<dbReference type="SUPFAM" id="SSF55874">
    <property type="entry name" value="ATPase domain of HSP90 chaperone/DNA topoisomerase II/histidine kinase"/>
    <property type="match status" value="1"/>
</dbReference>
<dbReference type="PROSITE" id="PS50112">
    <property type="entry name" value="PAS"/>
    <property type="match status" value="2"/>
</dbReference>
<dbReference type="InterPro" id="IPR005467">
    <property type="entry name" value="His_kinase_dom"/>
</dbReference>
<keyword evidence="5" id="KW-0418">Kinase</keyword>
<dbReference type="InterPro" id="IPR001610">
    <property type="entry name" value="PAC"/>
</dbReference>
<dbReference type="SMART" id="SM00091">
    <property type="entry name" value="PAS"/>
    <property type="match status" value="2"/>
</dbReference>
<accession>A0A4Q0YFQ2</accession>
<evidence type="ECO:0000313" key="10">
    <source>
        <dbReference type="Proteomes" id="UP000290172"/>
    </source>
</evidence>
<evidence type="ECO:0000259" key="7">
    <source>
        <dbReference type="PROSITE" id="PS50112"/>
    </source>
</evidence>
<evidence type="ECO:0000256" key="5">
    <source>
        <dbReference type="ARBA" id="ARBA00022777"/>
    </source>
</evidence>
<dbReference type="PROSITE" id="PS50113">
    <property type="entry name" value="PAC"/>
    <property type="match status" value="1"/>
</dbReference>
<dbReference type="Pfam" id="PF08448">
    <property type="entry name" value="PAS_4"/>
    <property type="match status" value="1"/>
</dbReference>
<dbReference type="InterPro" id="IPR035965">
    <property type="entry name" value="PAS-like_dom_sf"/>
</dbReference>
<dbReference type="Proteomes" id="UP000290172">
    <property type="component" value="Unassembled WGS sequence"/>
</dbReference>
<reference evidence="9 10" key="1">
    <citation type="submission" date="2017-10" db="EMBL/GenBank/DDBJ databases">
        <title>Genomics of the genus Arcobacter.</title>
        <authorList>
            <person name="Perez-Cataluna A."/>
            <person name="Figueras M.J."/>
        </authorList>
    </citation>
    <scope>NUCLEOTIDE SEQUENCE [LARGE SCALE GENOMIC DNA]</scope>
    <source>
        <strain evidence="9 10">CECT 8993</strain>
    </source>
</reference>
<dbReference type="PROSITE" id="PS50109">
    <property type="entry name" value="HIS_KIN"/>
    <property type="match status" value="1"/>
</dbReference>
<comment type="catalytic activity">
    <reaction evidence="1">
        <text>ATP + protein L-histidine = ADP + protein N-phospho-L-histidine.</text>
        <dbReference type="EC" id="2.7.13.3"/>
    </reaction>
</comment>
<dbReference type="SUPFAM" id="SSF47384">
    <property type="entry name" value="Homodimeric domain of signal transducing histidine kinase"/>
    <property type="match status" value="1"/>
</dbReference>
<keyword evidence="4" id="KW-0808">Transferase</keyword>
<dbReference type="GO" id="GO:0000155">
    <property type="term" value="F:phosphorelay sensor kinase activity"/>
    <property type="evidence" value="ECO:0007669"/>
    <property type="project" value="InterPro"/>
</dbReference>
<dbReference type="InterPro" id="IPR052162">
    <property type="entry name" value="Sensor_kinase/Photoreceptor"/>
</dbReference>
<dbReference type="SMART" id="SM00387">
    <property type="entry name" value="HATPase_c"/>
    <property type="match status" value="1"/>
</dbReference>
<comment type="caution">
    <text evidence="9">The sequence shown here is derived from an EMBL/GenBank/DDBJ whole genome shotgun (WGS) entry which is preliminary data.</text>
</comment>
<evidence type="ECO:0000259" key="6">
    <source>
        <dbReference type="PROSITE" id="PS50109"/>
    </source>
</evidence>
<dbReference type="PANTHER" id="PTHR43304">
    <property type="entry name" value="PHYTOCHROME-LIKE PROTEIN CPH1"/>
    <property type="match status" value="1"/>
</dbReference>
<dbReference type="RefSeq" id="WP_128981545.1">
    <property type="nucleotide sequence ID" value="NZ_PDKJ01000008.1"/>
</dbReference>
<dbReference type="InterPro" id="IPR000014">
    <property type="entry name" value="PAS"/>
</dbReference>
<dbReference type="InterPro" id="IPR003594">
    <property type="entry name" value="HATPase_dom"/>
</dbReference>
<evidence type="ECO:0000259" key="8">
    <source>
        <dbReference type="PROSITE" id="PS50113"/>
    </source>
</evidence>
<sequence>MNSKNKILNDYNYLFEHAKVGIIYLDSNGKFEKVNNKFCEILGYEEEELLKLDFSEITYDDDKDRSLLIYNQSKNKKVKNYNIEKRYLKKDGKIVWVEVFINHIIDDNGEFLYTLGFITDISKRKGIQDTILEQTKRMQLYLDIVDVAIVVLNRQGNITLVNRKTSEILNLEEFLLLGKNWFKNFVSLKDRDQQIEQFLDAMEKETNIFEKIQYDVICSNGSDRTILWRRRYIYDENKKPSGMICSGEDMTDYLKLEEEKRRNEEILFNQSKLASMGEMLKNIAHQWRQPLSTISTAASGMKLQKDMNILTDKDFDMGMTAIVETSQYLSQTINELQNFFKVDNKIIKFTNTNLFSKVENFVLKNFSTYGIDLKIVNSQEFEIKAPFNELIQTIINLLNNSKDAFIEKKLENKVVIIENYLERDNFVFLIKDNAGGIDKKVMDRIFEPYFTTKHQKLGTGIGLFMVRDIIINRLKGRIEVYNETIEYKDTKRDGAVFKIIVPKNYN</sequence>
<name>A0A4Q0YFQ2_9BACT</name>
<dbReference type="InterPro" id="IPR003661">
    <property type="entry name" value="HisK_dim/P_dom"/>
</dbReference>
<feature type="domain" description="PAS" evidence="7">
    <location>
        <begin position="7"/>
        <end position="77"/>
    </location>
</feature>
<dbReference type="Gene3D" id="3.30.450.20">
    <property type="entry name" value="PAS domain"/>
    <property type="match status" value="2"/>
</dbReference>
<feature type="domain" description="PAS" evidence="7">
    <location>
        <begin position="134"/>
        <end position="205"/>
    </location>
</feature>
<dbReference type="InterPro" id="IPR000700">
    <property type="entry name" value="PAS-assoc_C"/>
</dbReference>
<dbReference type="Pfam" id="PF13426">
    <property type="entry name" value="PAS_9"/>
    <property type="match status" value="1"/>
</dbReference>
<evidence type="ECO:0000313" key="9">
    <source>
        <dbReference type="EMBL" id="RXJ67631.1"/>
    </source>
</evidence>
<dbReference type="SUPFAM" id="SSF55785">
    <property type="entry name" value="PYP-like sensor domain (PAS domain)"/>
    <property type="match status" value="2"/>
</dbReference>
<feature type="domain" description="Histidine kinase" evidence="6">
    <location>
        <begin position="282"/>
        <end position="505"/>
    </location>
</feature>
<evidence type="ECO:0000256" key="4">
    <source>
        <dbReference type="ARBA" id="ARBA00022679"/>
    </source>
</evidence>
<dbReference type="InterPro" id="IPR013656">
    <property type="entry name" value="PAS_4"/>
</dbReference>
<protein>
    <recommendedName>
        <fullName evidence="2">histidine kinase</fullName>
        <ecNumber evidence="2">2.7.13.3</ecNumber>
    </recommendedName>
</protein>
<evidence type="ECO:0000256" key="3">
    <source>
        <dbReference type="ARBA" id="ARBA00022553"/>
    </source>
</evidence>
<gene>
    <name evidence="9" type="ORF">CRV08_09685</name>
</gene>
<dbReference type="Gene3D" id="3.30.565.10">
    <property type="entry name" value="Histidine kinase-like ATPase, C-terminal domain"/>
    <property type="match status" value="1"/>
</dbReference>
<dbReference type="EC" id="2.7.13.3" evidence="2"/>
<dbReference type="NCBIfam" id="TIGR00229">
    <property type="entry name" value="sensory_box"/>
    <property type="match status" value="2"/>
</dbReference>
<feature type="domain" description="PAC" evidence="8">
    <location>
        <begin position="81"/>
        <end position="133"/>
    </location>
</feature>
<evidence type="ECO:0000256" key="1">
    <source>
        <dbReference type="ARBA" id="ARBA00000085"/>
    </source>
</evidence>
<dbReference type="Pfam" id="PF02518">
    <property type="entry name" value="HATPase_c"/>
    <property type="match status" value="1"/>
</dbReference>
<evidence type="ECO:0000256" key="2">
    <source>
        <dbReference type="ARBA" id="ARBA00012438"/>
    </source>
</evidence>
<dbReference type="CDD" id="cd00082">
    <property type="entry name" value="HisKA"/>
    <property type="match status" value="1"/>
</dbReference>
<dbReference type="AlphaFoldDB" id="A0A4Q0YFQ2"/>
<keyword evidence="3" id="KW-0597">Phosphoprotein</keyword>